<dbReference type="AlphaFoldDB" id="A0A8X6QLB8"/>
<dbReference type="Proteomes" id="UP000887013">
    <property type="component" value="Unassembled WGS sequence"/>
</dbReference>
<dbReference type="EMBL" id="BMAW01129616">
    <property type="protein sequence ID" value="GFU31160.1"/>
    <property type="molecule type" value="Genomic_DNA"/>
</dbReference>
<name>A0A8X6QLB8_NEPPI</name>
<sequence length="169" mass="18962">MDKLPFLLPAYILMVPGLLLLRVPCKGQQAEILLWLVFCGISRVVPQKLKAYEKFQRRRNATLPASAFGNPKRQHARFLWFAHGAVRSVRCSGIIFAAPAVLSVRYGGLRQPPPAVAIYRASLHGMAEEQGFAALVFWQNQIYLQNGNIFRGEGMELLVLRYLPPTNAT</sequence>
<feature type="chain" id="PRO_5036467213" evidence="1">
    <location>
        <begin position="28"/>
        <end position="169"/>
    </location>
</feature>
<comment type="caution">
    <text evidence="2">The sequence shown here is derived from an EMBL/GenBank/DDBJ whole genome shotgun (WGS) entry which is preliminary data.</text>
</comment>
<keyword evidence="1" id="KW-0732">Signal</keyword>
<keyword evidence="3" id="KW-1185">Reference proteome</keyword>
<accession>A0A8X6QLB8</accession>
<proteinExistence type="predicted"/>
<protein>
    <submittedName>
        <fullName evidence="2">Uncharacterized protein</fullName>
    </submittedName>
</protein>
<evidence type="ECO:0000313" key="3">
    <source>
        <dbReference type="Proteomes" id="UP000887013"/>
    </source>
</evidence>
<evidence type="ECO:0000313" key="2">
    <source>
        <dbReference type="EMBL" id="GFU31160.1"/>
    </source>
</evidence>
<feature type="signal peptide" evidence="1">
    <location>
        <begin position="1"/>
        <end position="27"/>
    </location>
</feature>
<organism evidence="2 3">
    <name type="scientific">Nephila pilipes</name>
    <name type="common">Giant wood spider</name>
    <name type="synonym">Nephila maculata</name>
    <dbReference type="NCBI Taxonomy" id="299642"/>
    <lineage>
        <taxon>Eukaryota</taxon>
        <taxon>Metazoa</taxon>
        <taxon>Ecdysozoa</taxon>
        <taxon>Arthropoda</taxon>
        <taxon>Chelicerata</taxon>
        <taxon>Arachnida</taxon>
        <taxon>Araneae</taxon>
        <taxon>Araneomorphae</taxon>
        <taxon>Entelegynae</taxon>
        <taxon>Araneoidea</taxon>
        <taxon>Nephilidae</taxon>
        <taxon>Nephila</taxon>
    </lineage>
</organism>
<reference evidence="2" key="1">
    <citation type="submission" date="2020-08" db="EMBL/GenBank/DDBJ databases">
        <title>Multicomponent nature underlies the extraordinary mechanical properties of spider dragline silk.</title>
        <authorList>
            <person name="Kono N."/>
            <person name="Nakamura H."/>
            <person name="Mori M."/>
            <person name="Yoshida Y."/>
            <person name="Ohtoshi R."/>
            <person name="Malay A.D."/>
            <person name="Moran D.A.P."/>
            <person name="Tomita M."/>
            <person name="Numata K."/>
            <person name="Arakawa K."/>
        </authorList>
    </citation>
    <scope>NUCLEOTIDE SEQUENCE</scope>
</reference>
<gene>
    <name evidence="2" type="ORF">NPIL_516941</name>
</gene>
<evidence type="ECO:0000256" key="1">
    <source>
        <dbReference type="SAM" id="SignalP"/>
    </source>
</evidence>